<keyword evidence="4" id="KW-1185">Reference proteome</keyword>
<dbReference type="EMBL" id="AKWZ02000006">
    <property type="protein sequence ID" value="EPG74947.1"/>
    <property type="molecule type" value="Genomic_DNA"/>
</dbReference>
<protein>
    <recommendedName>
        <fullName evidence="2">Activator of Hsp90 ATPase homologue 1/2-like C-terminal domain-containing protein</fullName>
    </recommendedName>
</protein>
<dbReference type="InterPro" id="IPR023393">
    <property type="entry name" value="START-like_dom_sf"/>
</dbReference>
<gene>
    <name evidence="3" type="ORF">LEP1GSC058_1667</name>
</gene>
<dbReference type="STRING" id="1193011.LEP1GSC058_1667"/>
<accession>S3W3S6</accession>
<dbReference type="InterPro" id="IPR013538">
    <property type="entry name" value="ASHA1/2-like_C"/>
</dbReference>
<feature type="domain" description="Activator of Hsp90 ATPase homologue 1/2-like C-terminal" evidence="2">
    <location>
        <begin position="4"/>
        <end position="28"/>
    </location>
</feature>
<proteinExistence type="inferred from homology"/>
<sequence>MGIKASPAEIYEALTEPVKLAQWWTTDTRGSGANKIETCRSRHFESEMFR</sequence>
<evidence type="ECO:0000256" key="1">
    <source>
        <dbReference type="ARBA" id="ARBA00006817"/>
    </source>
</evidence>
<dbReference type="AlphaFoldDB" id="S3W3S6"/>
<dbReference type="SUPFAM" id="SSF55961">
    <property type="entry name" value="Bet v1-like"/>
    <property type="match status" value="1"/>
</dbReference>
<dbReference type="Proteomes" id="UP000014540">
    <property type="component" value="Unassembled WGS sequence"/>
</dbReference>
<evidence type="ECO:0000313" key="4">
    <source>
        <dbReference type="Proteomes" id="UP000014540"/>
    </source>
</evidence>
<dbReference type="Pfam" id="PF08327">
    <property type="entry name" value="AHSA1"/>
    <property type="match status" value="1"/>
</dbReference>
<reference evidence="3" key="1">
    <citation type="submission" date="2013-04" db="EMBL/GenBank/DDBJ databases">
        <authorList>
            <person name="Harkins D.M."/>
            <person name="Durkin A.S."/>
            <person name="Selengut J.D."/>
            <person name="Sanka R."/>
            <person name="DePew J."/>
            <person name="Purushe J."/>
            <person name="Ahmed A."/>
            <person name="van der Linden H."/>
            <person name="Goris M.G.A."/>
            <person name="Hartskeerl R.A."/>
            <person name="Vinetz J.M."/>
            <person name="Sutton G.G."/>
            <person name="Nelson W.C."/>
            <person name="Fouts D.E."/>
        </authorList>
    </citation>
    <scope>NUCLEOTIDE SEQUENCE [LARGE SCALE GENOMIC DNA]</scope>
    <source>
        <strain evidence="3">BUT 6</strain>
    </source>
</reference>
<name>S3W3S6_9LEPT</name>
<comment type="similarity">
    <text evidence="1">Belongs to the AHA1 family.</text>
</comment>
<evidence type="ECO:0000313" key="3">
    <source>
        <dbReference type="EMBL" id="EPG74947.1"/>
    </source>
</evidence>
<comment type="caution">
    <text evidence="3">The sequence shown here is derived from an EMBL/GenBank/DDBJ whole genome shotgun (WGS) entry which is preliminary data.</text>
</comment>
<organism evidence="3 4">
    <name type="scientific">Leptospira fainei serovar Hurstbridge str. BUT 6</name>
    <dbReference type="NCBI Taxonomy" id="1193011"/>
    <lineage>
        <taxon>Bacteria</taxon>
        <taxon>Pseudomonadati</taxon>
        <taxon>Spirochaetota</taxon>
        <taxon>Spirochaetia</taxon>
        <taxon>Leptospirales</taxon>
        <taxon>Leptospiraceae</taxon>
        <taxon>Leptospira</taxon>
    </lineage>
</organism>
<dbReference type="Gene3D" id="3.30.530.20">
    <property type="match status" value="1"/>
</dbReference>
<evidence type="ECO:0000259" key="2">
    <source>
        <dbReference type="Pfam" id="PF08327"/>
    </source>
</evidence>